<comment type="similarity">
    <text evidence="1">Belongs to the ARG7 family.</text>
</comment>
<name>A0A7N0T1S5_KALFE</name>
<proteinExistence type="inferred from homology"/>
<evidence type="ECO:0000313" key="2">
    <source>
        <dbReference type="EnsemblPlants" id="Kaladp0018s0205.1.v1.1.CDS.1"/>
    </source>
</evidence>
<sequence length="97" mass="10952">MGIQILKNAVAKQKVRRILSPSEVQDAPKGHLVVYVGEMEKKRFVVPISFLKHPPFLKLLRQSEEEFGYDHPMGGLTIHCGDETFVSLISKIYGLCL</sequence>
<protein>
    <recommendedName>
        <fullName evidence="4">Small auxin up regulated protein</fullName>
    </recommendedName>
</protein>
<evidence type="ECO:0008006" key="4">
    <source>
        <dbReference type="Google" id="ProtNLM"/>
    </source>
</evidence>
<reference evidence="2" key="1">
    <citation type="submission" date="2021-01" db="UniProtKB">
        <authorList>
            <consortium name="EnsemblPlants"/>
        </authorList>
    </citation>
    <scope>IDENTIFICATION</scope>
</reference>
<dbReference type="OMA" id="PRIVSCK"/>
<dbReference type="Proteomes" id="UP000594263">
    <property type="component" value="Unplaced"/>
</dbReference>
<dbReference type="Gramene" id="Kaladp0018s0205.1.v1.1">
    <property type="protein sequence ID" value="Kaladp0018s0205.1.v1.1.CDS.1"/>
    <property type="gene ID" value="Kaladp0018s0205.v1.1"/>
</dbReference>
<dbReference type="EnsemblPlants" id="Kaladp0018s0205.1.v1.1">
    <property type="protein sequence ID" value="Kaladp0018s0205.1.v1.1.CDS.1"/>
    <property type="gene ID" value="Kaladp0018s0205.v1.1"/>
</dbReference>
<dbReference type="PANTHER" id="PTHR31929">
    <property type="entry name" value="SAUR-LIKE AUXIN-RESPONSIVE PROTEIN FAMILY-RELATED"/>
    <property type="match status" value="1"/>
</dbReference>
<accession>A0A7N0T1S5</accession>
<organism evidence="2 3">
    <name type="scientific">Kalanchoe fedtschenkoi</name>
    <name type="common">Lavender scallops</name>
    <name type="synonym">South American air plant</name>
    <dbReference type="NCBI Taxonomy" id="63787"/>
    <lineage>
        <taxon>Eukaryota</taxon>
        <taxon>Viridiplantae</taxon>
        <taxon>Streptophyta</taxon>
        <taxon>Embryophyta</taxon>
        <taxon>Tracheophyta</taxon>
        <taxon>Spermatophyta</taxon>
        <taxon>Magnoliopsida</taxon>
        <taxon>eudicotyledons</taxon>
        <taxon>Gunneridae</taxon>
        <taxon>Pentapetalae</taxon>
        <taxon>Saxifragales</taxon>
        <taxon>Crassulaceae</taxon>
        <taxon>Kalanchoe</taxon>
    </lineage>
</organism>
<dbReference type="AlphaFoldDB" id="A0A7N0T1S5"/>
<evidence type="ECO:0000313" key="3">
    <source>
        <dbReference type="Proteomes" id="UP000594263"/>
    </source>
</evidence>
<keyword evidence="3" id="KW-1185">Reference proteome</keyword>
<dbReference type="GO" id="GO:0009733">
    <property type="term" value="P:response to auxin"/>
    <property type="evidence" value="ECO:0007669"/>
    <property type="project" value="InterPro"/>
</dbReference>
<dbReference type="Pfam" id="PF02519">
    <property type="entry name" value="Auxin_inducible"/>
    <property type="match status" value="1"/>
</dbReference>
<dbReference type="InterPro" id="IPR003676">
    <property type="entry name" value="SAUR_fam"/>
</dbReference>
<evidence type="ECO:0000256" key="1">
    <source>
        <dbReference type="ARBA" id="ARBA00006974"/>
    </source>
</evidence>